<feature type="compositionally biased region" description="Pro residues" evidence="2">
    <location>
        <begin position="64"/>
        <end position="78"/>
    </location>
</feature>
<dbReference type="PANTHER" id="PTHR43156">
    <property type="entry name" value="STAGE II SPORULATION PROTEIN E-RELATED"/>
    <property type="match status" value="1"/>
</dbReference>
<organism evidence="5 6">
    <name type="scientific">Streptomyces mirabilis</name>
    <dbReference type="NCBI Taxonomy" id="68239"/>
    <lineage>
        <taxon>Bacteria</taxon>
        <taxon>Bacillati</taxon>
        <taxon>Actinomycetota</taxon>
        <taxon>Actinomycetes</taxon>
        <taxon>Kitasatosporales</taxon>
        <taxon>Streptomycetaceae</taxon>
        <taxon>Streptomyces</taxon>
    </lineage>
</organism>
<feature type="domain" description="PPM-type phosphatase" evidence="4">
    <location>
        <begin position="217"/>
        <end position="439"/>
    </location>
</feature>
<feature type="transmembrane region" description="Helical" evidence="3">
    <location>
        <begin position="140"/>
        <end position="158"/>
    </location>
</feature>
<gene>
    <name evidence="5" type="ORF">SAMN02787118_11716</name>
</gene>
<dbReference type="AlphaFoldDB" id="A0A1I2Q1L0"/>
<accession>A0A1I2Q1L0</accession>
<protein>
    <submittedName>
        <fullName evidence="5">Serine phosphatase RsbU, regulator of sigma subunit</fullName>
    </submittedName>
</protein>
<dbReference type="GO" id="GO:0016791">
    <property type="term" value="F:phosphatase activity"/>
    <property type="evidence" value="ECO:0007669"/>
    <property type="project" value="TreeGrafter"/>
</dbReference>
<evidence type="ECO:0000256" key="1">
    <source>
        <dbReference type="ARBA" id="ARBA00022801"/>
    </source>
</evidence>
<keyword evidence="3" id="KW-0812">Transmembrane</keyword>
<keyword evidence="3" id="KW-1133">Transmembrane helix</keyword>
<dbReference type="SUPFAM" id="SSF81606">
    <property type="entry name" value="PP2C-like"/>
    <property type="match status" value="1"/>
</dbReference>
<evidence type="ECO:0000313" key="6">
    <source>
        <dbReference type="Proteomes" id="UP000181942"/>
    </source>
</evidence>
<dbReference type="SMART" id="SM00331">
    <property type="entry name" value="PP2C_SIG"/>
    <property type="match status" value="1"/>
</dbReference>
<keyword evidence="3" id="KW-0472">Membrane</keyword>
<feature type="compositionally biased region" description="Low complexity" evidence="2">
    <location>
        <begin position="27"/>
        <end position="36"/>
    </location>
</feature>
<feature type="region of interest" description="Disordered" evidence="2">
    <location>
        <begin position="1"/>
        <end position="83"/>
    </location>
</feature>
<feature type="transmembrane region" description="Helical" evidence="3">
    <location>
        <begin position="164"/>
        <end position="185"/>
    </location>
</feature>
<dbReference type="InterPro" id="IPR036457">
    <property type="entry name" value="PPM-type-like_dom_sf"/>
</dbReference>
<evidence type="ECO:0000256" key="3">
    <source>
        <dbReference type="SAM" id="Phobius"/>
    </source>
</evidence>
<dbReference type="Proteomes" id="UP000181942">
    <property type="component" value="Unassembled WGS sequence"/>
</dbReference>
<dbReference type="Gene3D" id="3.60.40.10">
    <property type="entry name" value="PPM-type phosphatase domain"/>
    <property type="match status" value="1"/>
</dbReference>
<dbReference type="PANTHER" id="PTHR43156:SF2">
    <property type="entry name" value="STAGE II SPORULATION PROTEIN E"/>
    <property type="match status" value="1"/>
</dbReference>
<name>A0A1I2Q1L0_9ACTN</name>
<feature type="compositionally biased region" description="Basic and acidic residues" evidence="2">
    <location>
        <begin position="37"/>
        <end position="58"/>
    </location>
</feature>
<proteinExistence type="predicted"/>
<keyword evidence="1" id="KW-0378">Hydrolase</keyword>
<dbReference type="Pfam" id="PF07228">
    <property type="entry name" value="SpoIIE"/>
    <property type="match status" value="1"/>
</dbReference>
<evidence type="ECO:0000259" key="4">
    <source>
        <dbReference type="SMART" id="SM00331"/>
    </source>
</evidence>
<dbReference type="InterPro" id="IPR001932">
    <property type="entry name" value="PPM-type_phosphatase-like_dom"/>
</dbReference>
<dbReference type="EMBL" id="FONR01000017">
    <property type="protein sequence ID" value="SFG19716.1"/>
    <property type="molecule type" value="Genomic_DNA"/>
</dbReference>
<evidence type="ECO:0000256" key="2">
    <source>
        <dbReference type="SAM" id="MobiDB-lite"/>
    </source>
</evidence>
<reference evidence="5 6" key="1">
    <citation type="submission" date="2016-10" db="EMBL/GenBank/DDBJ databases">
        <authorList>
            <person name="de Groot N.N."/>
        </authorList>
    </citation>
    <scope>NUCLEOTIDE SEQUENCE [LARGE SCALE GENOMIC DNA]</scope>
    <source>
        <strain evidence="5 6">OK461</strain>
    </source>
</reference>
<evidence type="ECO:0000313" key="5">
    <source>
        <dbReference type="EMBL" id="SFG19716.1"/>
    </source>
</evidence>
<sequence length="440" mass="46203">MAGLGLTRPPVGPSPLAPRPRAGKPGRVGQQQGGAQRAEEPYGEPYEKPCDEQYDRFGGRLPGNPVPGPGPGDEPVPRPAEADRSRISCARSLARVLPALLILLGAFYDYFTPMAFTAGPLFTAAPLVAAPLFSLRGTVLTGVTALVAVLTIHIRLGIVLKVDALTEVATVATVGVLAVLINILVRRTDERLASAHQIAEAAQRAVLPEPDQRIGGLDVAARYEAAQAGAFIGGDLYAVQDSPHGVRLAVGDVRGKGMDAVAAVAVVIGAFREAAEQEVTPEAVAQRLERALAREGTRREGLDAFEGFTTAVLAEIAHEGGLVRIVNRGHPPPLLLHADGTLVTLAAANPALPLGMGELGSWPDHAEETEFPHGATLLFHTDGLSEARDAQGRFYDPAVRLAGRTFPGPDALLAALVEEVRRHTGGALTDDMALLAVRRP</sequence>
<dbReference type="FunFam" id="3.60.40.10:FF:000058">
    <property type="entry name" value="Stage II sporulation protein E"/>
    <property type="match status" value="1"/>
</dbReference>
<dbReference type="InterPro" id="IPR052016">
    <property type="entry name" value="Bact_Sigma-Reg"/>
</dbReference>